<dbReference type="Pfam" id="PF13833">
    <property type="entry name" value="EF-hand_8"/>
    <property type="match status" value="1"/>
</dbReference>
<feature type="transmembrane region" description="Helical" evidence="14">
    <location>
        <begin position="132"/>
        <end position="152"/>
    </location>
</feature>
<evidence type="ECO:0000259" key="15">
    <source>
        <dbReference type="PROSITE" id="PS50222"/>
    </source>
</evidence>
<dbReference type="GO" id="GO:0008374">
    <property type="term" value="F:O-acyltransferase activity"/>
    <property type="evidence" value="ECO:0007669"/>
    <property type="project" value="InterPro"/>
</dbReference>
<dbReference type="PANTHER" id="PTHR23063">
    <property type="entry name" value="PHOSPHOLIPID ACYLTRANSFERASE"/>
    <property type="match status" value="1"/>
</dbReference>
<reference evidence="16 17" key="1">
    <citation type="journal article" date="2020" name="IScience">
        <title>Genome Sequencing of the Endangered Kingdonia uniflora (Circaeasteraceae, Ranunculales) Reveals Potential Mechanisms of Evolutionary Specialization.</title>
        <authorList>
            <person name="Sun Y."/>
            <person name="Deng T."/>
            <person name="Zhang A."/>
            <person name="Moore M.J."/>
            <person name="Landis J.B."/>
            <person name="Lin N."/>
            <person name="Zhang H."/>
            <person name="Zhang X."/>
            <person name="Huang J."/>
            <person name="Zhang X."/>
            <person name="Sun H."/>
            <person name="Wang H."/>
        </authorList>
    </citation>
    <scope>NUCLEOTIDE SEQUENCE [LARGE SCALE GENOMIC DNA]</scope>
    <source>
        <strain evidence="16">TB1705</strain>
        <tissue evidence="16">Leaf</tissue>
    </source>
</reference>
<evidence type="ECO:0000256" key="8">
    <source>
        <dbReference type="ARBA" id="ARBA00022989"/>
    </source>
</evidence>
<keyword evidence="8 14" id="KW-1133">Transmembrane helix</keyword>
<dbReference type="InterPro" id="IPR018247">
    <property type="entry name" value="EF_Hand_1_Ca_BS"/>
</dbReference>
<dbReference type="EMBL" id="JACGCM010001165">
    <property type="protein sequence ID" value="KAF6160409.1"/>
    <property type="molecule type" value="Genomic_DNA"/>
</dbReference>
<protein>
    <recommendedName>
        <fullName evidence="15">EF-hand domain-containing protein</fullName>
    </recommendedName>
</protein>
<dbReference type="PROSITE" id="PS50222">
    <property type="entry name" value="EF_HAND_2"/>
    <property type="match status" value="1"/>
</dbReference>
<evidence type="ECO:0000256" key="7">
    <source>
        <dbReference type="ARBA" id="ARBA00022837"/>
    </source>
</evidence>
<dbReference type="GO" id="GO:0008654">
    <property type="term" value="P:phospholipid biosynthetic process"/>
    <property type="evidence" value="ECO:0007669"/>
    <property type="project" value="UniProtKB-KW"/>
</dbReference>
<dbReference type="InterPro" id="IPR045252">
    <property type="entry name" value="LPCAT1-like"/>
</dbReference>
<comment type="subcellular location">
    <subcellularLocation>
        <location evidence="1">Membrane</location>
    </subcellularLocation>
</comment>
<keyword evidence="17" id="KW-1185">Reference proteome</keyword>
<gene>
    <name evidence="16" type="ORF">GIB67_019178</name>
</gene>
<comment type="similarity">
    <text evidence="3">Belongs to the 1-acyl-sn-glycerol-3-phosphate acyltransferase family.</text>
</comment>
<evidence type="ECO:0000256" key="2">
    <source>
        <dbReference type="ARBA" id="ARBA00005074"/>
    </source>
</evidence>
<dbReference type="InterPro" id="IPR002123">
    <property type="entry name" value="Plipid/glycerol_acylTrfase"/>
</dbReference>
<dbReference type="Proteomes" id="UP000541444">
    <property type="component" value="Unassembled WGS sequence"/>
</dbReference>
<evidence type="ECO:0000313" key="17">
    <source>
        <dbReference type="Proteomes" id="UP000541444"/>
    </source>
</evidence>
<dbReference type="GO" id="GO:0016020">
    <property type="term" value="C:membrane"/>
    <property type="evidence" value="ECO:0007669"/>
    <property type="project" value="UniProtKB-SubCell"/>
</dbReference>
<dbReference type="CDD" id="cd07991">
    <property type="entry name" value="LPLAT_LPCAT1-like"/>
    <property type="match status" value="1"/>
</dbReference>
<keyword evidence="12" id="KW-1208">Phospholipid metabolism</keyword>
<dbReference type="GO" id="GO:0071618">
    <property type="term" value="F:lysophosphatidylethanolamine acyltransferase activity"/>
    <property type="evidence" value="ECO:0007669"/>
    <property type="project" value="TreeGrafter"/>
</dbReference>
<keyword evidence="4" id="KW-0444">Lipid biosynthesis</keyword>
<evidence type="ECO:0000256" key="11">
    <source>
        <dbReference type="ARBA" id="ARBA00023209"/>
    </source>
</evidence>
<dbReference type="SUPFAM" id="SSF47473">
    <property type="entry name" value="EF-hand"/>
    <property type="match status" value="1"/>
</dbReference>
<evidence type="ECO:0000256" key="9">
    <source>
        <dbReference type="ARBA" id="ARBA00023098"/>
    </source>
</evidence>
<keyword evidence="6 14" id="KW-0812">Transmembrane</keyword>
<keyword evidence="9" id="KW-0443">Lipid metabolism</keyword>
<keyword evidence="11" id="KW-0594">Phospholipid biosynthesis</keyword>
<accession>A0A7J7MZM7</accession>
<dbReference type="OrthoDB" id="272512at2759"/>
<dbReference type="AlphaFoldDB" id="A0A7J7MZM7"/>
<evidence type="ECO:0000256" key="5">
    <source>
        <dbReference type="ARBA" id="ARBA00022679"/>
    </source>
</evidence>
<sequence>MARDDLASPLLLKSFQQSPHHLDVVVDIVSDESSTTTTSASDLGESDNPFEFLGADCDFRVPQPTPLNPFRNYTPHIEGIYEWLKITICIPIAIIRLICFGLAISVGFVATKIALYRWKDRKNPMPQWRCRVLWITRFCTRCILFCFGYHWIRRKGRPAPREIAPIVVSNHVSYIEPIFFFYELFPTIVASESHDSIPFVGTIIRAMQVIYVDRFSASSRKHAVSEIKIDASSHWPESSVLKGVSFTGVTTGDEPLVHVPNDKDIDDDGAFGSTDEETPVVESIATSKPKRNMGKLEWLTKDMRKASCEKFPRLLLFPEGTTTNGKVLISFQLGAFIPGYPIQPVVVRYPHVHFDQSWGDISLGKLMFRMFTQFHNFMEIEYLPVVVPLENQKENAIHLAERTSYAIANALNVVQTSHSYGDIMLLTKASQSKQEKASSYMVEMARMENSLNISTLEAIDFLDAFLSMNPNRSGNVQLHDFLRVFRLRECPLSKKLGDYIQPAIPDLSDEEVRGLFSLFDRNCDGKISKGDFMTCLRKNPLLVALFSPSLLHRDYLEADGDVGLSDVV</sequence>
<evidence type="ECO:0000256" key="6">
    <source>
        <dbReference type="ARBA" id="ARBA00022692"/>
    </source>
</evidence>
<evidence type="ECO:0000256" key="13">
    <source>
        <dbReference type="ARBA" id="ARBA00023315"/>
    </source>
</evidence>
<dbReference type="UniPathway" id="UPA00085"/>
<evidence type="ECO:0000256" key="12">
    <source>
        <dbReference type="ARBA" id="ARBA00023264"/>
    </source>
</evidence>
<dbReference type="Gene3D" id="1.10.238.10">
    <property type="entry name" value="EF-hand"/>
    <property type="match status" value="1"/>
</dbReference>
<dbReference type="GO" id="GO:0005509">
    <property type="term" value="F:calcium ion binding"/>
    <property type="evidence" value="ECO:0007669"/>
    <property type="project" value="InterPro"/>
</dbReference>
<feature type="transmembrane region" description="Helical" evidence="14">
    <location>
        <begin position="83"/>
        <end position="111"/>
    </location>
</feature>
<evidence type="ECO:0000256" key="3">
    <source>
        <dbReference type="ARBA" id="ARBA00008655"/>
    </source>
</evidence>
<feature type="domain" description="EF-hand" evidence="15">
    <location>
        <begin position="507"/>
        <end position="542"/>
    </location>
</feature>
<evidence type="ECO:0000256" key="1">
    <source>
        <dbReference type="ARBA" id="ARBA00004370"/>
    </source>
</evidence>
<comment type="pathway">
    <text evidence="2">Lipid metabolism; phospholipid metabolism.</text>
</comment>
<organism evidence="16 17">
    <name type="scientific">Kingdonia uniflora</name>
    <dbReference type="NCBI Taxonomy" id="39325"/>
    <lineage>
        <taxon>Eukaryota</taxon>
        <taxon>Viridiplantae</taxon>
        <taxon>Streptophyta</taxon>
        <taxon>Embryophyta</taxon>
        <taxon>Tracheophyta</taxon>
        <taxon>Spermatophyta</taxon>
        <taxon>Magnoliopsida</taxon>
        <taxon>Ranunculales</taxon>
        <taxon>Circaeasteraceae</taxon>
        <taxon>Kingdonia</taxon>
    </lineage>
</organism>
<keyword evidence="10 14" id="KW-0472">Membrane</keyword>
<proteinExistence type="inferred from homology"/>
<evidence type="ECO:0000256" key="10">
    <source>
        <dbReference type="ARBA" id="ARBA00023136"/>
    </source>
</evidence>
<dbReference type="SUPFAM" id="SSF69593">
    <property type="entry name" value="Glycerol-3-phosphate (1)-acyltransferase"/>
    <property type="match status" value="2"/>
</dbReference>
<evidence type="ECO:0000256" key="14">
    <source>
        <dbReference type="SAM" id="Phobius"/>
    </source>
</evidence>
<keyword evidence="7" id="KW-0106">Calcium</keyword>
<dbReference type="InterPro" id="IPR011992">
    <property type="entry name" value="EF-hand-dom_pair"/>
</dbReference>
<dbReference type="SMART" id="SM00054">
    <property type="entry name" value="EFh"/>
    <property type="match status" value="2"/>
</dbReference>
<dbReference type="InterPro" id="IPR002048">
    <property type="entry name" value="EF_hand_dom"/>
</dbReference>
<dbReference type="PANTHER" id="PTHR23063:SF52">
    <property type="entry name" value="LYSOPHOSPHATIDYLCHOLINE ACYLTRANSFERASE"/>
    <property type="match status" value="1"/>
</dbReference>
<evidence type="ECO:0000256" key="4">
    <source>
        <dbReference type="ARBA" id="ARBA00022516"/>
    </source>
</evidence>
<evidence type="ECO:0000313" key="16">
    <source>
        <dbReference type="EMBL" id="KAF6160409.1"/>
    </source>
</evidence>
<comment type="caution">
    <text evidence="16">The sequence shown here is derived from an EMBL/GenBank/DDBJ whole genome shotgun (WGS) entry which is preliminary data.</text>
</comment>
<name>A0A7J7MZM7_9MAGN</name>
<dbReference type="SMART" id="SM00563">
    <property type="entry name" value="PlsC"/>
    <property type="match status" value="1"/>
</dbReference>
<keyword evidence="13" id="KW-0012">Acyltransferase</keyword>
<keyword evidence="5" id="KW-0808">Transferase</keyword>
<dbReference type="Pfam" id="PF01553">
    <property type="entry name" value="Acyltransferase"/>
    <property type="match status" value="1"/>
</dbReference>
<dbReference type="PROSITE" id="PS00018">
    <property type="entry name" value="EF_HAND_1"/>
    <property type="match status" value="1"/>
</dbReference>